<dbReference type="Proteomes" id="UP000003327">
    <property type="component" value="Unassembled WGS sequence"/>
</dbReference>
<protein>
    <submittedName>
        <fullName evidence="1">Uncharacterized protein</fullName>
    </submittedName>
</protein>
<name>C9MKL1_9BACT</name>
<dbReference type="HOGENOM" id="CLU_3256058_0_0_10"/>
<evidence type="ECO:0000313" key="2">
    <source>
        <dbReference type="Proteomes" id="UP000003327"/>
    </source>
</evidence>
<dbReference type="STRING" id="649761.HMPREF0973_00119"/>
<reference evidence="1 2" key="1">
    <citation type="submission" date="2009-09" db="EMBL/GenBank/DDBJ databases">
        <authorList>
            <person name="Weinstock G."/>
            <person name="Sodergren E."/>
            <person name="Clifton S."/>
            <person name="Fulton L."/>
            <person name="Fulton B."/>
            <person name="Courtney L."/>
            <person name="Fronick C."/>
            <person name="Harrison M."/>
            <person name="Strong C."/>
            <person name="Farmer C."/>
            <person name="Delahaunty K."/>
            <person name="Markovic C."/>
            <person name="Hall O."/>
            <person name="Minx P."/>
            <person name="Tomlinson C."/>
            <person name="Mitreva M."/>
            <person name="Nelson J."/>
            <person name="Hou S."/>
            <person name="Wollam A."/>
            <person name="Pepin K.H."/>
            <person name="Johnson M."/>
            <person name="Bhonagiri V."/>
            <person name="Nash W.E."/>
            <person name="Warren W."/>
            <person name="Chinwalla A."/>
            <person name="Mardis E.R."/>
            <person name="Wilson R.K."/>
        </authorList>
    </citation>
    <scope>NUCLEOTIDE SEQUENCE [LARGE SCALE GENOMIC DNA]</scope>
    <source>
        <strain evidence="1 2">F0319</strain>
    </source>
</reference>
<dbReference type="AlphaFoldDB" id="C9MKL1"/>
<sequence length="42" mass="5088">MFRKELCVALWLRAIRVFRVKNAIAKDLLILFNNRTNHNFEL</sequence>
<organism evidence="1 2">
    <name type="scientific">Prevotella veroralis F0319</name>
    <dbReference type="NCBI Taxonomy" id="649761"/>
    <lineage>
        <taxon>Bacteria</taxon>
        <taxon>Pseudomonadati</taxon>
        <taxon>Bacteroidota</taxon>
        <taxon>Bacteroidia</taxon>
        <taxon>Bacteroidales</taxon>
        <taxon>Prevotellaceae</taxon>
        <taxon>Prevotella</taxon>
    </lineage>
</organism>
<gene>
    <name evidence="1" type="ORF">HMPREF0973_00119</name>
</gene>
<keyword evidence="2" id="KW-1185">Reference proteome</keyword>
<comment type="caution">
    <text evidence="1">The sequence shown here is derived from an EMBL/GenBank/DDBJ whole genome shotgun (WGS) entry which is preliminary data.</text>
</comment>
<proteinExistence type="predicted"/>
<dbReference type="EMBL" id="ACVA01000004">
    <property type="protein sequence ID" value="EEX19979.1"/>
    <property type="molecule type" value="Genomic_DNA"/>
</dbReference>
<evidence type="ECO:0000313" key="1">
    <source>
        <dbReference type="EMBL" id="EEX19979.1"/>
    </source>
</evidence>
<accession>C9MKL1</accession>